<name>A0A931LVE9_FIMGI</name>
<evidence type="ECO:0000313" key="1">
    <source>
        <dbReference type="EMBL" id="MBI1756888.1"/>
    </source>
</evidence>
<protein>
    <submittedName>
        <fullName evidence="1">Uncharacterized protein</fullName>
    </submittedName>
</protein>
<dbReference type="Proteomes" id="UP000727962">
    <property type="component" value="Unassembled WGS sequence"/>
</dbReference>
<evidence type="ECO:0000313" key="2">
    <source>
        <dbReference type="Proteomes" id="UP000727962"/>
    </source>
</evidence>
<proteinExistence type="predicted"/>
<accession>A0A931LVE9</accession>
<organism evidence="1 2">
    <name type="scientific">Fimbriimonas ginsengisoli</name>
    <dbReference type="NCBI Taxonomy" id="1005039"/>
    <lineage>
        <taxon>Bacteria</taxon>
        <taxon>Bacillati</taxon>
        <taxon>Armatimonadota</taxon>
        <taxon>Fimbriimonadia</taxon>
        <taxon>Fimbriimonadales</taxon>
        <taxon>Fimbriimonadaceae</taxon>
        <taxon>Fimbriimonas</taxon>
    </lineage>
</organism>
<comment type="caution">
    <text evidence="1">The sequence shown here is derived from an EMBL/GenBank/DDBJ whole genome shotgun (WGS) entry which is preliminary data.</text>
</comment>
<sequence length="95" mass="10975">MAFTLLLTPLASAQLTEIEKDLRKYRKVRKCLGLIERDPLYPGLRSHRYAELDQLHGEKIWESYVENRAPGAFRVFWHYGPGQAEITVVAITPHP</sequence>
<dbReference type="EMBL" id="JACOSL010000041">
    <property type="protein sequence ID" value="MBI1756888.1"/>
    <property type="molecule type" value="Genomic_DNA"/>
</dbReference>
<dbReference type="AlphaFoldDB" id="A0A931LVE9"/>
<gene>
    <name evidence="1" type="ORF">HYR64_07265</name>
</gene>
<reference evidence="1" key="1">
    <citation type="submission" date="2020-07" db="EMBL/GenBank/DDBJ databases">
        <title>Huge and variable diversity of episymbiotic CPR bacteria and DPANN archaea in groundwater ecosystems.</title>
        <authorList>
            <person name="He C.Y."/>
            <person name="Keren R."/>
            <person name="Whittaker M."/>
            <person name="Farag I.F."/>
            <person name="Doudna J."/>
            <person name="Cate J.H.D."/>
            <person name="Banfield J.F."/>
        </authorList>
    </citation>
    <scope>NUCLEOTIDE SEQUENCE</scope>
    <source>
        <strain evidence="1">NC_groundwater_17_Pr7_B-0.1um_64_12</strain>
    </source>
</reference>